<dbReference type="Pfam" id="PF01370">
    <property type="entry name" value="Epimerase"/>
    <property type="match status" value="1"/>
</dbReference>
<evidence type="ECO:0000259" key="2">
    <source>
        <dbReference type="Pfam" id="PF01370"/>
    </source>
</evidence>
<feature type="domain" description="NAD-dependent epimerase/dehydratase" evidence="2">
    <location>
        <begin position="3"/>
        <end position="263"/>
    </location>
</feature>
<dbReference type="EMBL" id="VSSQ01036263">
    <property type="protein sequence ID" value="MPM88696.1"/>
    <property type="molecule type" value="Genomic_DNA"/>
</dbReference>
<dbReference type="InterPro" id="IPR036291">
    <property type="entry name" value="NAD(P)-bd_dom_sf"/>
</dbReference>
<comment type="caution">
    <text evidence="3">The sequence shown here is derived from an EMBL/GenBank/DDBJ whole genome shotgun (WGS) entry which is preliminary data.</text>
</comment>
<reference evidence="3" key="1">
    <citation type="submission" date="2019-08" db="EMBL/GenBank/DDBJ databases">
        <authorList>
            <person name="Kucharzyk K."/>
            <person name="Murdoch R.W."/>
            <person name="Higgins S."/>
            <person name="Loffler F."/>
        </authorList>
    </citation>
    <scope>NUCLEOTIDE SEQUENCE</scope>
</reference>
<dbReference type="EC" id="5.1.3.7" evidence="3"/>
<dbReference type="InterPro" id="IPR001509">
    <property type="entry name" value="Epimerase_deHydtase"/>
</dbReference>
<dbReference type="AlphaFoldDB" id="A0A645DH98"/>
<sequence>MKVLVTGAAGFIGYHVVKKLLTQDLEVVGLDNINGYYDVGLKFARLADSGIPKEKIKKGQCVQSHKFPAYRFIQLDLTDREDVFLLFRNERFTHVINLAAQAGVRYSLENPLSYIHSNIVGFTNLLEACRTSSIRHLVYASSSSVYGEDTPVPYKESARTDHPVSLYAATKKSNELLAYTYSRLYKLPVTGIRFFTVYGPWGRPDMAPWLFMSAISKGMPIKVFNKGEMQRDFTYIDDVVEGVMKIIPSPPQTGIPSMVYNMGCSSPLQLMDFIGIIEKTTGKKAIVEMADMQPGDVVSTFADTSLLEADFGYKPSTPVETGMRKLFEWFGDYEAKRPRDRGLFCQ</sequence>
<evidence type="ECO:0000313" key="3">
    <source>
        <dbReference type="EMBL" id="MPM88696.1"/>
    </source>
</evidence>
<dbReference type="Gene3D" id="3.40.50.720">
    <property type="entry name" value="NAD(P)-binding Rossmann-like Domain"/>
    <property type="match status" value="1"/>
</dbReference>
<gene>
    <name evidence="3" type="primary">wbgU_32</name>
    <name evidence="3" type="ORF">SDC9_135800</name>
</gene>
<dbReference type="PRINTS" id="PR01713">
    <property type="entry name" value="NUCEPIMERASE"/>
</dbReference>
<dbReference type="PANTHER" id="PTHR43574">
    <property type="entry name" value="EPIMERASE-RELATED"/>
    <property type="match status" value="1"/>
</dbReference>
<keyword evidence="1" id="KW-0520">NAD</keyword>
<proteinExistence type="predicted"/>
<dbReference type="SUPFAM" id="SSF51735">
    <property type="entry name" value="NAD(P)-binding Rossmann-fold domains"/>
    <property type="match status" value="1"/>
</dbReference>
<dbReference type="GO" id="GO:0003974">
    <property type="term" value="F:UDP-N-acetylglucosamine 4-epimerase activity"/>
    <property type="evidence" value="ECO:0007669"/>
    <property type="project" value="UniProtKB-EC"/>
</dbReference>
<protein>
    <submittedName>
        <fullName evidence="3">UDP-N-acetylglucosamine 4-epimerase</fullName>
        <ecNumber evidence="3">5.1.3.7</ecNumber>
    </submittedName>
</protein>
<name>A0A645DH98_9ZZZZ</name>
<evidence type="ECO:0000256" key="1">
    <source>
        <dbReference type="ARBA" id="ARBA00023027"/>
    </source>
</evidence>
<accession>A0A645DH98</accession>
<keyword evidence="3" id="KW-0413">Isomerase</keyword>
<organism evidence="3">
    <name type="scientific">bioreactor metagenome</name>
    <dbReference type="NCBI Taxonomy" id="1076179"/>
    <lineage>
        <taxon>unclassified sequences</taxon>
        <taxon>metagenomes</taxon>
        <taxon>ecological metagenomes</taxon>
    </lineage>
</organism>